<dbReference type="AlphaFoldDB" id="A0A381XL44"/>
<dbReference type="SUPFAM" id="SSF52980">
    <property type="entry name" value="Restriction endonuclease-like"/>
    <property type="match status" value="1"/>
</dbReference>
<dbReference type="Pfam" id="PF02732">
    <property type="entry name" value="ERCC4"/>
    <property type="match status" value="1"/>
</dbReference>
<dbReference type="GO" id="GO:0006259">
    <property type="term" value="P:DNA metabolic process"/>
    <property type="evidence" value="ECO:0007669"/>
    <property type="project" value="UniProtKB-ARBA"/>
</dbReference>
<sequence>MLEPYTIIRDTREKDDKGWVFKSSKYCAGTIEEKLDTGDYSLYGWAQHLCIERKGSVAEFAKNLVEERFLKELDRMLDYPWRYILLEFELSDLIEFPKGTDIPKRRQRFMKLRGPFLLKTLIEIQQKYKIPILFCGDKGQEVCSSICKRFIEAQNG</sequence>
<dbReference type="GO" id="GO:0004518">
    <property type="term" value="F:nuclease activity"/>
    <property type="evidence" value="ECO:0007669"/>
    <property type="project" value="InterPro"/>
</dbReference>
<accession>A0A381XL44</accession>
<gene>
    <name evidence="2" type="ORF">METZ01_LOCUS118312</name>
</gene>
<reference evidence="2" key="1">
    <citation type="submission" date="2018-05" db="EMBL/GenBank/DDBJ databases">
        <authorList>
            <person name="Lanie J.A."/>
            <person name="Ng W.-L."/>
            <person name="Kazmierczak K.M."/>
            <person name="Andrzejewski T.M."/>
            <person name="Davidsen T.M."/>
            <person name="Wayne K.J."/>
            <person name="Tettelin H."/>
            <person name="Glass J.I."/>
            <person name="Rusch D."/>
            <person name="Podicherti R."/>
            <person name="Tsui H.-C.T."/>
            <person name="Winkler M.E."/>
        </authorList>
    </citation>
    <scope>NUCLEOTIDE SEQUENCE</scope>
</reference>
<dbReference type="InterPro" id="IPR011335">
    <property type="entry name" value="Restrct_endonuc-II-like"/>
</dbReference>
<feature type="domain" description="ERCC4" evidence="1">
    <location>
        <begin position="10"/>
        <end position="138"/>
    </location>
</feature>
<organism evidence="2">
    <name type="scientific">marine metagenome</name>
    <dbReference type="NCBI Taxonomy" id="408172"/>
    <lineage>
        <taxon>unclassified sequences</taxon>
        <taxon>metagenomes</taxon>
        <taxon>ecological metagenomes</taxon>
    </lineage>
</organism>
<dbReference type="InterPro" id="IPR006166">
    <property type="entry name" value="ERCC4_domain"/>
</dbReference>
<evidence type="ECO:0000259" key="1">
    <source>
        <dbReference type="Pfam" id="PF02732"/>
    </source>
</evidence>
<dbReference type="GO" id="GO:0003677">
    <property type="term" value="F:DNA binding"/>
    <property type="evidence" value="ECO:0007669"/>
    <property type="project" value="InterPro"/>
</dbReference>
<name>A0A381XL44_9ZZZZ</name>
<dbReference type="Gene3D" id="3.40.50.10130">
    <property type="match status" value="1"/>
</dbReference>
<protein>
    <recommendedName>
        <fullName evidence="1">ERCC4 domain-containing protein</fullName>
    </recommendedName>
</protein>
<proteinExistence type="predicted"/>
<dbReference type="EMBL" id="UINC01015567">
    <property type="protein sequence ID" value="SVA65458.1"/>
    <property type="molecule type" value="Genomic_DNA"/>
</dbReference>
<evidence type="ECO:0000313" key="2">
    <source>
        <dbReference type="EMBL" id="SVA65458.1"/>
    </source>
</evidence>